<protein>
    <submittedName>
        <fullName evidence="3">Uncharacterized protein</fullName>
    </submittedName>
</protein>
<evidence type="ECO:0000256" key="1">
    <source>
        <dbReference type="SAM" id="MobiDB-lite"/>
    </source>
</evidence>
<keyword evidence="4" id="KW-1185">Reference proteome</keyword>
<sequence>MEERAPGRRRIALVAGAFLVPVLIATVVAFALREPVAEKPESAGSPVQQVAPSTPGGEPTYGKFVPPEARPQVETRAPDRPPSVPTPKVTPKKRKASPRPSRPPQVRPPCPHGWGHVPWWRPWCLRNGYSID</sequence>
<reference evidence="3 4" key="1">
    <citation type="submission" date="2019-03" db="EMBL/GenBank/DDBJ databases">
        <title>Draft genome sequences of novel Actinobacteria.</title>
        <authorList>
            <person name="Sahin N."/>
            <person name="Ay H."/>
            <person name="Saygin H."/>
        </authorList>
    </citation>
    <scope>NUCLEOTIDE SEQUENCE [LARGE SCALE GENOMIC DNA]</scope>
    <source>
        <strain evidence="3 4">H3C3</strain>
    </source>
</reference>
<feature type="compositionally biased region" description="Pro residues" evidence="1">
    <location>
        <begin position="100"/>
        <end position="110"/>
    </location>
</feature>
<feature type="region of interest" description="Disordered" evidence="1">
    <location>
        <begin position="37"/>
        <end position="110"/>
    </location>
</feature>
<evidence type="ECO:0000256" key="2">
    <source>
        <dbReference type="SAM" id="Phobius"/>
    </source>
</evidence>
<dbReference type="EMBL" id="SMKU01000119">
    <property type="protein sequence ID" value="TDD82855.1"/>
    <property type="molecule type" value="Genomic_DNA"/>
</dbReference>
<dbReference type="OrthoDB" id="3480561at2"/>
<dbReference type="AlphaFoldDB" id="A0A4R5BBF6"/>
<proteinExistence type="predicted"/>
<accession>A0A4R5BBF6</accession>
<evidence type="ECO:0000313" key="4">
    <source>
        <dbReference type="Proteomes" id="UP000294513"/>
    </source>
</evidence>
<gene>
    <name evidence="3" type="ORF">E1298_22140</name>
</gene>
<dbReference type="RefSeq" id="WP_131896230.1">
    <property type="nucleotide sequence ID" value="NZ_SMKU01000119.1"/>
</dbReference>
<comment type="caution">
    <text evidence="3">The sequence shown here is derived from an EMBL/GenBank/DDBJ whole genome shotgun (WGS) entry which is preliminary data.</text>
</comment>
<keyword evidence="2" id="KW-1133">Transmembrane helix</keyword>
<name>A0A4R5BBF6_9ACTN</name>
<keyword evidence="2" id="KW-0472">Membrane</keyword>
<feature type="transmembrane region" description="Helical" evidence="2">
    <location>
        <begin position="12"/>
        <end position="32"/>
    </location>
</feature>
<organism evidence="3 4">
    <name type="scientific">Actinomadura rubrisoli</name>
    <dbReference type="NCBI Taxonomy" id="2530368"/>
    <lineage>
        <taxon>Bacteria</taxon>
        <taxon>Bacillati</taxon>
        <taxon>Actinomycetota</taxon>
        <taxon>Actinomycetes</taxon>
        <taxon>Streptosporangiales</taxon>
        <taxon>Thermomonosporaceae</taxon>
        <taxon>Actinomadura</taxon>
    </lineage>
</organism>
<dbReference type="Proteomes" id="UP000294513">
    <property type="component" value="Unassembled WGS sequence"/>
</dbReference>
<evidence type="ECO:0000313" key="3">
    <source>
        <dbReference type="EMBL" id="TDD82855.1"/>
    </source>
</evidence>
<keyword evidence="2" id="KW-0812">Transmembrane</keyword>